<dbReference type="AlphaFoldDB" id="A0AAV7RHQ1"/>
<keyword evidence="3" id="KW-1185">Reference proteome</keyword>
<proteinExistence type="predicted"/>
<evidence type="ECO:0000256" key="1">
    <source>
        <dbReference type="SAM" id="MobiDB-lite"/>
    </source>
</evidence>
<feature type="compositionally biased region" description="Basic and acidic residues" evidence="1">
    <location>
        <begin position="45"/>
        <end position="55"/>
    </location>
</feature>
<feature type="compositionally biased region" description="Basic and acidic residues" evidence="1">
    <location>
        <begin position="1"/>
        <end position="21"/>
    </location>
</feature>
<dbReference type="EMBL" id="JANPWB010000009">
    <property type="protein sequence ID" value="KAJ1151779.1"/>
    <property type="molecule type" value="Genomic_DNA"/>
</dbReference>
<comment type="caution">
    <text evidence="2">The sequence shown here is derived from an EMBL/GenBank/DDBJ whole genome shotgun (WGS) entry which is preliminary data.</text>
</comment>
<sequence length="103" mass="11372">MREGGWTKRSASAERRLKENDEERDGEEEGRDGGKEEREGDEEDTRGQRNLDSGERLLPIRGEEDDEAADGGLRTAAILGGGMQNPAMLLEKRGVARCVNLLC</sequence>
<feature type="region of interest" description="Disordered" evidence="1">
    <location>
        <begin position="1"/>
        <end position="70"/>
    </location>
</feature>
<reference evidence="2" key="1">
    <citation type="journal article" date="2022" name="bioRxiv">
        <title>Sequencing and chromosome-scale assembly of the giantPleurodeles waltlgenome.</title>
        <authorList>
            <person name="Brown T."/>
            <person name="Elewa A."/>
            <person name="Iarovenko S."/>
            <person name="Subramanian E."/>
            <person name="Araus A.J."/>
            <person name="Petzold A."/>
            <person name="Susuki M."/>
            <person name="Suzuki K.-i.T."/>
            <person name="Hayashi T."/>
            <person name="Toyoda A."/>
            <person name="Oliveira C."/>
            <person name="Osipova E."/>
            <person name="Leigh N.D."/>
            <person name="Simon A."/>
            <person name="Yun M.H."/>
        </authorList>
    </citation>
    <scope>NUCLEOTIDE SEQUENCE</scope>
    <source>
        <strain evidence="2">20211129_DDA</strain>
        <tissue evidence="2">Liver</tissue>
    </source>
</reference>
<accession>A0AAV7RHQ1</accession>
<protein>
    <submittedName>
        <fullName evidence="2">Uncharacterized protein</fullName>
    </submittedName>
</protein>
<name>A0AAV7RHQ1_PLEWA</name>
<dbReference type="Proteomes" id="UP001066276">
    <property type="component" value="Chromosome 5"/>
</dbReference>
<evidence type="ECO:0000313" key="2">
    <source>
        <dbReference type="EMBL" id="KAJ1151779.1"/>
    </source>
</evidence>
<gene>
    <name evidence="2" type="ORF">NDU88_004559</name>
</gene>
<evidence type="ECO:0000313" key="3">
    <source>
        <dbReference type="Proteomes" id="UP001066276"/>
    </source>
</evidence>
<organism evidence="2 3">
    <name type="scientific">Pleurodeles waltl</name>
    <name type="common">Iberian ribbed newt</name>
    <dbReference type="NCBI Taxonomy" id="8319"/>
    <lineage>
        <taxon>Eukaryota</taxon>
        <taxon>Metazoa</taxon>
        <taxon>Chordata</taxon>
        <taxon>Craniata</taxon>
        <taxon>Vertebrata</taxon>
        <taxon>Euteleostomi</taxon>
        <taxon>Amphibia</taxon>
        <taxon>Batrachia</taxon>
        <taxon>Caudata</taxon>
        <taxon>Salamandroidea</taxon>
        <taxon>Salamandridae</taxon>
        <taxon>Pleurodelinae</taxon>
        <taxon>Pleurodeles</taxon>
    </lineage>
</organism>